<dbReference type="Pfam" id="PF21038">
    <property type="entry name" value="CEP104_N"/>
    <property type="match status" value="1"/>
</dbReference>
<feature type="compositionally biased region" description="Polar residues" evidence="1">
    <location>
        <begin position="321"/>
        <end position="331"/>
    </location>
</feature>
<dbReference type="InterPro" id="IPR034085">
    <property type="entry name" value="TOG"/>
</dbReference>
<dbReference type="GO" id="GO:0005929">
    <property type="term" value="C:cilium"/>
    <property type="evidence" value="ECO:0007669"/>
    <property type="project" value="TreeGrafter"/>
</dbReference>
<feature type="region of interest" description="Disordered" evidence="1">
    <location>
        <begin position="14"/>
        <end position="42"/>
    </location>
</feature>
<feature type="compositionally biased region" description="Basic and acidic residues" evidence="1">
    <location>
        <begin position="682"/>
        <end position="700"/>
    </location>
</feature>
<dbReference type="Pfam" id="PF21040">
    <property type="entry name" value="CEP104-like_TOG"/>
    <property type="match status" value="1"/>
</dbReference>
<evidence type="ECO:0000259" key="2">
    <source>
        <dbReference type="SMART" id="SM01349"/>
    </source>
</evidence>
<dbReference type="OrthoDB" id="1927475at2759"/>
<feature type="compositionally biased region" description="Basic and acidic residues" evidence="1">
    <location>
        <begin position="361"/>
        <end position="396"/>
    </location>
</feature>
<evidence type="ECO:0000256" key="1">
    <source>
        <dbReference type="SAM" id="MobiDB-lite"/>
    </source>
</evidence>
<keyword evidence="4" id="KW-1185">Reference proteome</keyword>
<comment type="caution">
    <text evidence="3">The sequence shown here is derived from an EMBL/GenBank/DDBJ whole genome shotgun (WGS) entry which is preliminary data.</text>
</comment>
<feature type="region of interest" description="Disordered" evidence="1">
    <location>
        <begin position="357"/>
        <end position="414"/>
    </location>
</feature>
<dbReference type="Pfam" id="PF02151">
    <property type="entry name" value="UVR"/>
    <property type="match status" value="1"/>
</dbReference>
<feature type="compositionally biased region" description="Low complexity" evidence="1">
    <location>
        <begin position="201"/>
        <end position="210"/>
    </location>
</feature>
<feature type="region of interest" description="Disordered" evidence="1">
    <location>
        <begin position="314"/>
        <end position="333"/>
    </location>
</feature>
<accession>A0A8T2QC40</accession>
<feature type="domain" description="TOG" evidence="2">
    <location>
        <begin position="424"/>
        <end position="665"/>
    </location>
</feature>
<dbReference type="InterPro" id="IPR011989">
    <property type="entry name" value="ARM-like"/>
</dbReference>
<dbReference type="Gene3D" id="1.25.10.10">
    <property type="entry name" value="Leucine-rich Repeat Variant"/>
    <property type="match status" value="1"/>
</dbReference>
<dbReference type="InterPro" id="IPR008979">
    <property type="entry name" value="Galactose-bd-like_sf"/>
</dbReference>
<dbReference type="InterPro" id="IPR016024">
    <property type="entry name" value="ARM-type_fold"/>
</dbReference>
<dbReference type="InterPro" id="IPR052607">
    <property type="entry name" value="CEP104-like"/>
</dbReference>
<evidence type="ECO:0000313" key="3">
    <source>
        <dbReference type="EMBL" id="KAH7281190.1"/>
    </source>
</evidence>
<dbReference type="AlphaFoldDB" id="A0A8T2QC40"/>
<feature type="region of interest" description="Disordered" evidence="1">
    <location>
        <begin position="198"/>
        <end position="218"/>
    </location>
</feature>
<dbReference type="Proteomes" id="UP000825935">
    <property type="component" value="Chromosome 36"/>
</dbReference>
<dbReference type="SUPFAM" id="SSF49785">
    <property type="entry name" value="Galactose-binding domain-like"/>
    <property type="match status" value="1"/>
</dbReference>
<dbReference type="OMA" id="QDENFPA"/>
<dbReference type="PANTHER" id="PTHR13371">
    <property type="entry name" value="GLYCINE-, GLUTAMATE-, THIENYLCYCLOHEXYLPIPERIDINE-BINDING PROTEIN"/>
    <property type="match status" value="1"/>
</dbReference>
<organism evidence="3 4">
    <name type="scientific">Ceratopteris richardii</name>
    <name type="common">Triangle waterfern</name>
    <dbReference type="NCBI Taxonomy" id="49495"/>
    <lineage>
        <taxon>Eukaryota</taxon>
        <taxon>Viridiplantae</taxon>
        <taxon>Streptophyta</taxon>
        <taxon>Embryophyta</taxon>
        <taxon>Tracheophyta</taxon>
        <taxon>Polypodiopsida</taxon>
        <taxon>Polypodiidae</taxon>
        <taxon>Polypodiales</taxon>
        <taxon>Pteridineae</taxon>
        <taxon>Pteridaceae</taxon>
        <taxon>Parkerioideae</taxon>
        <taxon>Ceratopteris</taxon>
    </lineage>
</organism>
<dbReference type="EMBL" id="CM035441">
    <property type="protein sequence ID" value="KAH7281190.1"/>
    <property type="molecule type" value="Genomic_DNA"/>
</dbReference>
<proteinExistence type="predicted"/>
<gene>
    <name evidence="3" type="ORF">KP509_36G034500</name>
</gene>
<dbReference type="SMART" id="SM01349">
    <property type="entry name" value="TOG"/>
    <property type="match status" value="1"/>
</dbReference>
<dbReference type="Gene3D" id="2.60.120.260">
    <property type="entry name" value="Galactose-binding domain-like"/>
    <property type="match status" value="1"/>
</dbReference>
<feature type="region of interest" description="Disordered" evidence="1">
    <location>
        <begin position="667"/>
        <end position="755"/>
    </location>
</feature>
<protein>
    <recommendedName>
        <fullName evidence="2">TOG domain-containing protein</fullName>
    </recommendedName>
</protein>
<reference evidence="3" key="1">
    <citation type="submission" date="2021-08" db="EMBL/GenBank/DDBJ databases">
        <title>WGS assembly of Ceratopteris richardii.</title>
        <authorList>
            <person name="Marchant D.B."/>
            <person name="Chen G."/>
            <person name="Jenkins J."/>
            <person name="Shu S."/>
            <person name="Leebens-Mack J."/>
            <person name="Grimwood J."/>
            <person name="Schmutz J."/>
            <person name="Soltis P."/>
            <person name="Soltis D."/>
            <person name="Chen Z.-H."/>
        </authorList>
    </citation>
    <scope>NUCLEOTIDE SEQUENCE</scope>
    <source>
        <strain evidence="3">Whitten #5841</strain>
        <tissue evidence="3">Leaf</tissue>
    </source>
</reference>
<dbReference type="InterPro" id="IPR001943">
    <property type="entry name" value="UVR_dom"/>
</dbReference>
<dbReference type="SUPFAM" id="SSF48371">
    <property type="entry name" value="ARM repeat"/>
    <property type="match status" value="1"/>
</dbReference>
<dbReference type="PANTHER" id="PTHR13371:SF0">
    <property type="entry name" value="CENTROSOMAL PROTEIN OF 104 KDA"/>
    <property type="match status" value="1"/>
</dbReference>
<sequence length="755" mass="85428">MVQLCLISGADDPNHLDQRQRHPRKKCLELPSSPPRSAPPTSARIIPYTVVFFSGQDENFPAAELNKGSLGRGWQSSRFCSYPQEIVIELECKSNISSLQLLSHEYKIASKVEIFISSDTAWYGEGTKREMKQLGFVSMDPNDKTKHQARELKHIPIDCEAVVVRLLLHTCFMNRLNVYNQVGITALIVTGEPSAEGCLESPPSNNTTTSGSWTQVAGSAKTNNVRDDALNQVDTKTAEEILLLRKEKTVAVQMENYDEAKRLKNLIEQMLILGVQIKALEQQKYEAVQEEDYDTAKSCKVQIEKIREGYRASENSRIDRGTQTINQSSSHESLENAQYLENMGTEVTCPREFQEAWPQTQERHNAHDDNNEMDLSERQDEITKPDQSDSVRKESAESSLEEDPGAASEDNLLPEPLPETIVKELEPIFILIDPFYLDCLYSKHWQLRDKGLQHLGKQLQSQGVTEPVSTIRTIVKLLIRALNDKVSNIFQTSLQVLRMFVQRYSSELPSKEFHMSLNGIIILLLEKLGHPNVRIKEGATEALLFLAMTDEIGLNVLAPHLLKPPKTQASWRPLLGRLQLLYVAIPMFGLQPDNQTGFPVDPLITFIIQSFGSPNGEVRNAAVKATVEAYRFMGPQLEKFIKGVKPAIHEVLIEKFEKVSNDIQKAQFPNSMSEPMGRSQKSNKEHQDRYIGKSDDKDQLEGSPKQSDSVIELGWPEQRKPPNVIKVPIKQIPRKFSDPKPQLSPHYHHEKPFQL</sequence>
<dbReference type="InterPro" id="IPR048739">
    <property type="entry name" value="CEP104_N"/>
</dbReference>
<evidence type="ECO:0000313" key="4">
    <source>
        <dbReference type="Proteomes" id="UP000825935"/>
    </source>
</evidence>
<name>A0A8T2QC40_CERRI</name>